<sequence length="291" mass="33709">MDIFKMTNSQKDDIISKEIIIALRKKGGSDTKRAIVEYFRKNSEIVTEEYIDFRRISEKTNNEYSPFKFFFNFSLNYLERADFIKKDDKIYTLTSKGRDADLKSLDFSVIYKMINKEIKQKKNSSGSEDVISIDEKEIVENHWREELIEKLKKFPPAKFEMFARKLVAKMNVDMDEKIGVQVSNDGGLDGYGYITSDDFRTARVAIQAKRWEGNVPSPEIDKFRGAMDKYNAEFGIFITTSKFSKAAIETSRLGTRTITLIDGDIIVDLVAKYELYVKPVTTYVLDDFYDS</sequence>
<proteinExistence type="predicted"/>
<reference evidence="2 3" key="1">
    <citation type="submission" date="2019-11" db="EMBL/GenBank/DDBJ databases">
        <title>FDA dAtabase for Regulatory Grade micrObial Sequences (FDA-ARGOS): Supporting development and validation of Infectious Disease Dx tests.</title>
        <authorList>
            <person name="Turner S."/>
            <person name="Byrd R."/>
            <person name="Tallon L."/>
            <person name="Sadzewicz L."/>
            <person name="Vavikolanu K."/>
            <person name="Mehta A."/>
            <person name="Aluvathingal J."/>
            <person name="Nadendla S."/>
            <person name="Myers T."/>
            <person name="Yan Y."/>
            <person name="Sichtig H."/>
        </authorList>
    </citation>
    <scope>NUCLEOTIDE SEQUENCE [LARGE SCALE GENOMIC DNA]</scope>
    <source>
        <strain evidence="2 3">FDAARGOS_741</strain>
    </source>
</reference>
<feature type="domain" description="Restriction endonuclease type IV Mrr" evidence="1">
    <location>
        <begin position="151"/>
        <end position="269"/>
    </location>
</feature>
<keyword evidence="2" id="KW-0255">Endonuclease</keyword>
<dbReference type="Gene3D" id="3.40.1350.10">
    <property type="match status" value="1"/>
</dbReference>
<dbReference type="GO" id="GO:0015666">
    <property type="term" value="F:restriction endodeoxyribonuclease activity"/>
    <property type="evidence" value="ECO:0007669"/>
    <property type="project" value="TreeGrafter"/>
</dbReference>
<dbReference type="PANTHER" id="PTHR30015">
    <property type="entry name" value="MRR RESTRICTION SYSTEM PROTEIN"/>
    <property type="match status" value="1"/>
</dbReference>
<dbReference type="InterPro" id="IPR052906">
    <property type="entry name" value="Type_IV_Methyl-Rstrct_Enzyme"/>
</dbReference>
<dbReference type="InterPro" id="IPR007560">
    <property type="entry name" value="Restrct_endonuc_IV_Mrr"/>
</dbReference>
<dbReference type="GO" id="GO:0003677">
    <property type="term" value="F:DNA binding"/>
    <property type="evidence" value="ECO:0007669"/>
    <property type="project" value="InterPro"/>
</dbReference>
<dbReference type="RefSeq" id="WP_040461486.1">
    <property type="nucleotide sequence ID" value="NZ_CP046314.1"/>
</dbReference>
<accession>A0AAP9KTR9</accession>
<dbReference type="AlphaFoldDB" id="A0AAP9KTR9"/>
<dbReference type="PANTHER" id="PTHR30015:SF7">
    <property type="entry name" value="TYPE IV METHYL-DIRECTED RESTRICTION ENZYME ECOKMRR"/>
    <property type="match status" value="1"/>
</dbReference>
<dbReference type="Pfam" id="PF04471">
    <property type="entry name" value="Mrr_cat"/>
    <property type="match status" value="1"/>
</dbReference>
<dbReference type="InterPro" id="IPR011335">
    <property type="entry name" value="Restrct_endonuc-II-like"/>
</dbReference>
<name>A0AAP9KTR9_9BACL</name>
<dbReference type="InterPro" id="IPR011856">
    <property type="entry name" value="tRNA_endonuc-like_dom_sf"/>
</dbReference>
<dbReference type="Proteomes" id="UP000425411">
    <property type="component" value="Chromosome"/>
</dbReference>
<keyword evidence="3" id="KW-1185">Reference proteome</keyword>
<evidence type="ECO:0000313" key="3">
    <source>
        <dbReference type="Proteomes" id="UP000425411"/>
    </source>
</evidence>
<dbReference type="EMBL" id="CP046314">
    <property type="protein sequence ID" value="QGS09854.1"/>
    <property type="molecule type" value="Genomic_DNA"/>
</dbReference>
<evidence type="ECO:0000259" key="1">
    <source>
        <dbReference type="Pfam" id="PF04471"/>
    </source>
</evidence>
<keyword evidence="2" id="KW-0540">Nuclease</keyword>
<organism evidence="2 3">
    <name type="scientific">Gemella morbillorum</name>
    <dbReference type="NCBI Taxonomy" id="29391"/>
    <lineage>
        <taxon>Bacteria</taxon>
        <taxon>Bacillati</taxon>
        <taxon>Bacillota</taxon>
        <taxon>Bacilli</taxon>
        <taxon>Bacillales</taxon>
        <taxon>Gemellaceae</taxon>
        <taxon>Gemella</taxon>
    </lineage>
</organism>
<evidence type="ECO:0000313" key="2">
    <source>
        <dbReference type="EMBL" id="QGS09854.1"/>
    </source>
</evidence>
<dbReference type="SUPFAM" id="SSF52980">
    <property type="entry name" value="Restriction endonuclease-like"/>
    <property type="match status" value="1"/>
</dbReference>
<gene>
    <name evidence="2" type="ORF">FOC49_08140</name>
</gene>
<keyword evidence="2" id="KW-0378">Hydrolase</keyword>
<dbReference type="GO" id="GO:0009307">
    <property type="term" value="P:DNA restriction-modification system"/>
    <property type="evidence" value="ECO:0007669"/>
    <property type="project" value="InterPro"/>
</dbReference>
<protein>
    <submittedName>
        <fullName evidence="2">Restriction endonuclease</fullName>
    </submittedName>
</protein>